<evidence type="ECO:0000259" key="4">
    <source>
        <dbReference type="Pfam" id="PF13629"/>
    </source>
</evidence>
<keyword evidence="6" id="KW-1185">Reference proteome</keyword>
<dbReference type="EMBL" id="PZKE01000032">
    <property type="protein sequence ID" value="PTE12712.1"/>
    <property type="molecule type" value="Genomic_DNA"/>
</dbReference>
<dbReference type="RefSeq" id="WP_107674793.1">
    <property type="nucleotide sequence ID" value="NZ_PZKE01000032.1"/>
</dbReference>
<dbReference type="InterPro" id="IPR004846">
    <property type="entry name" value="T2SS/T3SS_dom"/>
</dbReference>
<reference evidence="5 6" key="1">
    <citation type="submission" date="2018-03" db="EMBL/GenBank/DDBJ databases">
        <title>Rhodobacter blasticus.</title>
        <authorList>
            <person name="Meyer T.E."/>
            <person name="Miller S."/>
            <person name="Lodha T."/>
            <person name="Gandham S."/>
            <person name="Chintalapati S."/>
            <person name="Chintalapati V.R."/>
        </authorList>
    </citation>
    <scope>NUCLEOTIDE SEQUENCE [LARGE SCALE GENOMIC DNA]</scope>
    <source>
        <strain evidence="5 6">DSM 2131</strain>
    </source>
</reference>
<dbReference type="PANTHER" id="PTHR30332:SF17">
    <property type="entry name" value="TYPE IV PILIATION SYSTEM PROTEIN DR_0774-RELATED"/>
    <property type="match status" value="1"/>
</dbReference>
<evidence type="ECO:0000313" key="5">
    <source>
        <dbReference type="EMBL" id="PTE12712.1"/>
    </source>
</evidence>
<dbReference type="Pfam" id="PF00263">
    <property type="entry name" value="Secretin"/>
    <property type="match status" value="1"/>
</dbReference>
<protein>
    <submittedName>
        <fullName evidence="5">General secretion pathway protein</fullName>
    </submittedName>
</protein>
<gene>
    <name evidence="5" type="ORF">C5F44_17065</name>
</gene>
<dbReference type="GO" id="GO:0009306">
    <property type="term" value="P:protein secretion"/>
    <property type="evidence" value="ECO:0007669"/>
    <property type="project" value="InterPro"/>
</dbReference>
<dbReference type="PRINTS" id="PR00811">
    <property type="entry name" value="BCTERIALGSPD"/>
</dbReference>
<name>A0A2T4J487_FUSBL</name>
<accession>A0A2T4J487</accession>
<dbReference type="Proteomes" id="UP000241362">
    <property type="component" value="Unassembled WGS sequence"/>
</dbReference>
<feature type="domain" description="Type II/III secretion system secretin-like" evidence="3">
    <location>
        <begin position="250"/>
        <end position="410"/>
    </location>
</feature>
<dbReference type="Pfam" id="PF13629">
    <property type="entry name" value="T2SS-T3SS_pil_N"/>
    <property type="match status" value="1"/>
</dbReference>
<evidence type="ECO:0000313" key="6">
    <source>
        <dbReference type="Proteomes" id="UP000241362"/>
    </source>
</evidence>
<dbReference type="PANTHER" id="PTHR30332">
    <property type="entry name" value="PROBABLE GENERAL SECRETION PATHWAY PROTEIN D"/>
    <property type="match status" value="1"/>
</dbReference>
<sequence>MSMKTVITVGLFGAALAVSGLAPASAEVLKVQTGQASSALNVPMNRAVVVESDVPFAELSIANPGIADISTLSDKSIYVLGKAPGRTTLTLLSADGKLISNVDVHVTPDIAEFKERLQQILPGEKIEVRTANDGIVLSGTVSSTMKLDRALDLANRYAPDRVSNLMMVGGTQQVMLKVRFAEMQRSVSKSLNGSFGAQRTGSSHFGGAVAGNIDGINNVLAGSTVTTTAKGALGLGFNVGAIEFGVLLEALESKGMVRTLAEPNLTALSGQEAKFLAGGEYPIPVPDQDGAITIQYKPFGVELNFTPVVVDGDVINLTINAAVSSIDTAVTFEADGFSVSGFKRRETSTTVEMRDGESFAIAGLLQDDFRNANGQVPWLGDVPILGALFRSADYQRSQTELVIIVTPHLVTPVNGEALALPTDRIRIPTERELFLFGDVAKPQKGAAGEVARQDFSSSYGYVME</sequence>
<comment type="caution">
    <text evidence="5">The sequence shown here is derived from an EMBL/GenBank/DDBJ whole genome shotgun (WGS) entry which is preliminary data.</text>
</comment>
<proteinExistence type="inferred from homology"/>
<feature type="signal peptide" evidence="2">
    <location>
        <begin position="1"/>
        <end position="26"/>
    </location>
</feature>
<keyword evidence="2" id="KW-0732">Signal</keyword>
<dbReference type="InterPro" id="IPR001775">
    <property type="entry name" value="GspD/PilQ"/>
</dbReference>
<feature type="domain" description="Pilus formation protein N-terminal" evidence="4">
    <location>
        <begin position="37"/>
        <end position="107"/>
    </location>
</feature>
<organism evidence="5 6">
    <name type="scientific">Fuscovulum blasticum DSM 2131</name>
    <dbReference type="NCBI Taxonomy" id="1188250"/>
    <lineage>
        <taxon>Bacteria</taxon>
        <taxon>Pseudomonadati</taxon>
        <taxon>Pseudomonadota</taxon>
        <taxon>Alphaproteobacteria</taxon>
        <taxon>Rhodobacterales</taxon>
        <taxon>Paracoccaceae</taxon>
        <taxon>Pseudogemmobacter</taxon>
    </lineage>
</organism>
<dbReference type="GO" id="GO:0015627">
    <property type="term" value="C:type II protein secretion system complex"/>
    <property type="evidence" value="ECO:0007669"/>
    <property type="project" value="TreeGrafter"/>
</dbReference>
<dbReference type="InterPro" id="IPR032789">
    <property type="entry name" value="T2SS-T3SS_pil_N"/>
</dbReference>
<feature type="chain" id="PRO_5015456362" evidence="2">
    <location>
        <begin position="27"/>
        <end position="464"/>
    </location>
</feature>
<evidence type="ECO:0000256" key="1">
    <source>
        <dbReference type="RuleBase" id="RU004003"/>
    </source>
</evidence>
<dbReference type="AlphaFoldDB" id="A0A2T4J487"/>
<comment type="similarity">
    <text evidence="1">Belongs to the bacterial secretin family.</text>
</comment>
<evidence type="ECO:0000259" key="3">
    <source>
        <dbReference type="Pfam" id="PF00263"/>
    </source>
</evidence>
<dbReference type="InterPro" id="IPR050810">
    <property type="entry name" value="Bact_Secretion_Sys_Channel"/>
</dbReference>
<evidence type="ECO:0000256" key="2">
    <source>
        <dbReference type="SAM" id="SignalP"/>
    </source>
</evidence>